<dbReference type="SMART" id="SM00490">
    <property type="entry name" value="HELICc"/>
    <property type="match status" value="1"/>
</dbReference>
<dbReference type="PROSITE" id="PS51192">
    <property type="entry name" value="HELICASE_ATP_BIND_1"/>
    <property type="match status" value="1"/>
</dbReference>
<dbReference type="GeneID" id="24842548"/>
<sequence length="470" mass="53562">MKTVSVKIPDKSAKAIIVNAPPKAYFLIENLLTYKRDFGKWEKSESIYDPYERSFPIGVIPRVREYLKSKGLRLRVKDERKVYGIPLEAQWSEEIKLRPYQKRGVEKALKAGMGVLALPVGSGKTIVGLRIIYELGVSALIIVHTKELLYQWATQIERVLGVKAGLVGDNNWIERPITVAMIQTLLSRGVDKLELPYGVVMFDECHRTSAAQKFFELGMRLTQKYRFGLSATPWRRVKGEEVKIEGAIGPVIYEIKADTLIREGFLAKPRFKVLRYESEKVPFSERYKEFYEEMVMNHKERNKAIIEEAVNLAKKGHRVLIDVKRIEHGENLVKMLKEKEINAEFLSSQTVDRWDILEKFKSGEINVLTSTLLKEGVDIPEISAIILAGGGKSDIMTIQTIGRALRPKNGGSAVIVDVLDNDPLLFTHFIERQKALMSYYGKYYDKALVKEFGIDESSKKKKPKGHLTNL</sequence>
<reference evidence="8" key="1">
    <citation type="submission" date="2013-06" db="EMBL/GenBank/DDBJ databases">
        <title>Complete Genome Sequence of Hyperthermophilic Palaeococcus pacificus DY20341T, Isolated from a Deep-Sea Hydrothermal Sediments.</title>
        <authorList>
            <person name="Zeng X."/>
            <person name="Shao Z."/>
        </authorList>
    </citation>
    <scope>NUCLEOTIDE SEQUENCE [LARGE SCALE GENOMIC DNA]</scope>
    <source>
        <strain evidence="8">DY20341</strain>
    </source>
</reference>
<dbReference type="STRING" id="1343739.PAP_07185"/>
<evidence type="ECO:0000313" key="7">
    <source>
        <dbReference type="EMBL" id="AIF69827.1"/>
    </source>
</evidence>
<keyword evidence="2" id="KW-0378">Hydrolase</keyword>
<evidence type="ECO:0008006" key="9">
    <source>
        <dbReference type="Google" id="ProtNLM"/>
    </source>
</evidence>
<dbReference type="Pfam" id="PF04851">
    <property type="entry name" value="ResIII"/>
    <property type="match status" value="1"/>
</dbReference>
<keyword evidence="4" id="KW-0067">ATP-binding</keyword>
<reference evidence="7 8" key="2">
    <citation type="journal article" date="2015" name="Genome Announc.">
        <title>Complete Genome Sequence of Hyperthermophilic Piezophilic Archaeon Palaeococcus pacificus DY20341T, Isolated from Deep-Sea Hydrothermal Sediments.</title>
        <authorList>
            <person name="Zeng X."/>
            <person name="Jebbar M."/>
            <person name="Shao Z."/>
        </authorList>
    </citation>
    <scope>NUCLEOTIDE SEQUENCE [LARGE SCALE GENOMIC DNA]</scope>
    <source>
        <strain evidence="7 8">DY20341</strain>
    </source>
</reference>
<gene>
    <name evidence="7" type="ORF">PAP_07185</name>
</gene>
<dbReference type="GO" id="GO:0140097">
    <property type="term" value="F:catalytic activity, acting on DNA"/>
    <property type="evidence" value="ECO:0007669"/>
    <property type="project" value="UniProtKB-ARBA"/>
</dbReference>
<dbReference type="InterPro" id="IPR027417">
    <property type="entry name" value="P-loop_NTPase"/>
</dbReference>
<dbReference type="InterPro" id="IPR006935">
    <property type="entry name" value="Helicase/UvrB_N"/>
</dbReference>
<evidence type="ECO:0000256" key="3">
    <source>
        <dbReference type="ARBA" id="ARBA00022806"/>
    </source>
</evidence>
<dbReference type="OrthoDB" id="11644at2157"/>
<organism evidence="7 8">
    <name type="scientific">Palaeococcus pacificus DY20341</name>
    <dbReference type="NCBI Taxonomy" id="1343739"/>
    <lineage>
        <taxon>Archaea</taxon>
        <taxon>Methanobacteriati</taxon>
        <taxon>Methanobacteriota</taxon>
        <taxon>Thermococci</taxon>
        <taxon>Thermococcales</taxon>
        <taxon>Thermococcaceae</taxon>
        <taxon>Palaeococcus</taxon>
    </lineage>
</organism>
<evidence type="ECO:0000256" key="1">
    <source>
        <dbReference type="ARBA" id="ARBA00022741"/>
    </source>
</evidence>
<dbReference type="Gene3D" id="3.40.50.300">
    <property type="entry name" value="P-loop containing nucleotide triphosphate hydrolases"/>
    <property type="match status" value="2"/>
</dbReference>
<dbReference type="GO" id="GO:0003677">
    <property type="term" value="F:DNA binding"/>
    <property type="evidence" value="ECO:0007669"/>
    <property type="project" value="InterPro"/>
</dbReference>
<dbReference type="Pfam" id="PF00271">
    <property type="entry name" value="Helicase_C"/>
    <property type="match status" value="1"/>
</dbReference>
<dbReference type="PROSITE" id="PS51194">
    <property type="entry name" value="HELICASE_CTER"/>
    <property type="match status" value="1"/>
</dbReference>
<dbReference type="InterPro" id="IPR014001">
    <property type="entry name" value="Helicase_ATP-bd"/>
</dbReference>
<evidence type="ECO:0000256" key="4">
    <source>
        <dbReference type="ARBA" id="ARBA00022840"/>
    </source>
</evidence>
<keyword evidence="1" id="KW-0547">Nucleotide-binding</keyword>
<dbReference type="PANTHER" id="PTHR11274:SF0">
    <property type="entry name" value="GENERAL TRANSCRIPTION AND DNA REPAIR FACTOR IIH HELICASE SUBUNIT XPB"/>
    <property type="match status" value="1"/>
</dbReference>
<evidence type="ECO:0000259" key="6">
    <source>
        <dbReference type="PROSITE" id="PS51194"/>
    </source>
</evidence>
<dbReference type="GO" id="GO:0016787">
    <property type="term" value="F:hydrolase activity"/>
    <property type="evidence" value="ECO:0007669"/>
    <property type="project" value="UniProtKB-KW"/>
</dbReference>
<dbReference type="PANTHER" id="PTHR11274">
    <property type="entry name" value="RAD25/XP-B DNA REPAIR HELICASE"/>
    <property type="match status" value="1"/>
</dbReference>
<dbReference type="GO" id="GO:0005524">
    <property type="term" value="F:ATP binding"/>
    <property type="evidence" value="ECO:0007669"/>
    <property type="project" value="UniProtKB-KW"/>
</dbReference>
<dbReference type="RefSeq" id="WP_048165344.1">
    <property type="nucleotide sequence ID" value="NZ_CP006019.1"/>
</dbReference>
<evidence type="ECO:0000256" key="2">
    <source>
        <dbReference type="ARBA" id="ARBA00022801"/>
    </source>
</evidence>
<keyword evidence="3" id="KW-0347">Helicase</keyword>
<proteinExistence type="predicted"/>
<name>A0A075LV11_9EURY</name>
<dbReference type="InterPro" id="IPR050615">
    <property type="entry name" value="ATP-dep_DNA_Helicase"/>
</dbReference>
<keyword evidence="8" id="KW-1185">Reference proteome</keyword>
<dbReference type="KEGG" id="ppac:PAP_07185"/>
<evidence type="ECO:0000313" key="8">
    <source>
        <dbReference type="Proteomes" id="UP000027981"/>
    </source>
</evidence>
<dbReference type="SUPFAM" id="SSF52540">
    <property type="entry name" value="P-loop containing nucleoside triphosphate hydrolases"/>
    <property type="match status" value="1"/>
</dbReference>
<dbReference type="HOGENOM" id="CLU_011771_2_1_2"/>
<dbReference type="AlphaFoldDB" id="A0A075LV11"/>
<dbReference type="InterPro" id="IPR001650">
    <property type="entry name" value="Helicase_C-like"/>
</dbReference>
<accession>A0A075LV11</accession>
<dbReference type="eggNOG" id="arCOG00874">
    <property type="taxonomic scope" value="Archaea"/>
</dbReference>
<dbReference type="Proteomes" id="UP000027981">
    <property type="component" value="Chromosome"/>
</dbReference>
<feature type="domain" description="Helicase ATP-binding" evidence="5">
    <location>
        <begin position="105"/>
        <end position="251"/>
    </location>
</feature>
<dbReference type="SMART" id="SM00487">
    <property type="entry name" value="DEXDc"/>
    <property type="match status" value="1"/>
</dbReference>
<feature type="domain" description="Helicase C-terminal" evidence="6">
    <location>
        <begin position="305"/>
        <end position="460"/>
    </location>
</feature>
<dbReference type="EMBL" id="CP006019">
    <property type="protein sequence ID" value="AIF69827.1"/>
    <property type="molecule type" value="Genomic_DNA"/>
</dbReference>
<protein>
    <recommendedName>
        <fullName evidence="9">DNA repair protein Rad25</fullName>
    </recommendedName>
</protein>
<dbReference type="GO" id="GO:0004386">
    <property type="term" value="F:helicase activity"/>
    <property type="evidence" value="ECO:0007669"/>
    <property type="project" value="UniProtKB-KW"/>
</dbReference>
<evidence type="ECO:0000259" key="5">
    <source>
        <dbReference type="PROSITE" id="PS51192"/>
    </source>
</evidence>